<evidence type="ECO:0000256" key="2">
    <source>
        <dbReference type="ARBA" id="ARBA00022801"/>
    </source>
</evidence>
<comment type="similarity">
    <text evidence="1 5">Belongs to the metallo-dependent hydrolases superfamily. CpsB/CapC family.</text>
</comment>
<dbReference type="PANTHER" id="PTHR39181:SF1">
    <property type="entry name" value="TYROSINE-PROTEIN PHOSPHATASE YWQE"/>
    <property type="match status" value="1"/>
</dbReference>
<gene>
    <name evidence="6" type="ORF">QT711_07335</name>
</gene>
<evidence type="ECO:0000313" key="6">
    <source>
        <dbReference type="EMBL" id="MDW0112994.1"/>
    </source>
</evidence>
<reference evidence="6 7" key="1">
    <citation type="submission" date="2023-06" db="EMBL/GenBank/DDBJ databases">
        <title>Sporosarcina sp. nov., isolated from Korean traditional fermented seafood 'Jeotgal'.</title>
        <authorList>
            <person name="Yang A.I."/>
            <person name="Shin N.-R."/>
        </authorList>
    </citation>
    <scope>NUCLEOTIDE SEQUENCE [LARGE SCALE GENOMIC DNA]</scope>
    <source>
        <strain evidence="6 7">KCTC13119</strain>
    </source>
</reference>
<dbReference type="Gene3D" id="3.20.20.140">
    <property type="entry name" value="Metal-dependent hydrolases"/>
    <property type="match status" value="1"/>
</dbReference>
<dbReference type="InterPro" id="IPR016195">
    <property type="entry name" value="Pol/histidinol_Pase-like"/>
</dbReference>
<dbReference type="Pfam" id="PF19567">
    <property type="entry name" value="CpsB_CapC"/>
    <property type="match status" value="1"/>
</dbReference>
<sequence>MIDIHTHILFGVDDGCETLEESMELLGDACNEGITDIICTPHALHPQYNVTIEQVTNKLALLSENIEKKGLSIRLHPGQEIRLCEDLVEKVLNREVLTLANSKYLLLELPSHTIPSYIINIIQSLVSIDIVPIIAHPERNRAIAENPQRLEKLIRHGAISQITAGSVAGHFGKNIQKLSLKLISTNLVHTYGSDAHNSSTRPLLFDKGLAILEKKKMFDHIDVILENNERIIKNEPLFMLEPEVIGAKKLFGIW</sequence>
<name>A0ABU4G7N7_9BACL</name>
<keyword evidence="2 5" id="KW-0378">Hydrolase</keyword>
<dbReference type="SUPFAM" id="SSF89550">
    <property type="entry name" value="PHP domain-like"/>
    <property type="match status" value="1"/>
</dbReference>
<comment type="catalytic activity">
    <reaction evidence="4 5">
        <text>O-phospho-L-tyrosyl-[protein] + H2O = L-tyrosyl-[protein] + phosphate</text>
        <dbReference type="Rhea" id="RHEA:10684"/>
        <dbReference type="Rhea" id="RHEA-COMP:10136"/>
        <dbReference type="Rhea" id="RHEA-COMP:20101"/>
        <dbReference type="ChEBI" id="CHEBI:15377"/>
        <dbReference type="ChEBI" id="CHEBI:43474"/>
        <dbReference type="ChEBI" id="CHEBI:46858"/>
        <dbReference type="ChEBI" id="CHEBI:61978"/>
        <dbReference type="EC" id="3.1.3.48"/>
    </reaction>
</comment>
<keyword evidence="7" id="KW-1185">Reference proteome</keyword>
<proteinExistence type="inferred from homology"/>
<comment type="caution">
    <text evidence="6">The sequence shown here is derived from an EMBL/GenBank/DDBJ whole genome shotgun (WGS) entry which is preliminary data.</text>
</comment>
<evidence type="ECO:0000313" key="7">
    <source>
        <dbReference type="Proteomes" id="UP001282284"/>
    </source>
</evidence>
<dbReference type="EMBL" id="JAUBDI010000005">
    <property type="protein sequence ID" value="MDW0112994.1"/>
    <property type="molecule type" value="Genomic_DNA"/>
</dbReference>
<organism evidence="6 7">
    <name type="scientific">Sporosarcina saromensis</name>
    <dbReference type="NCBI Taxonomy" id="359365"/>
    <lineage>
        <taxon>Bacteria</taxon>
        <taxon>Bacillati</taxon>
        <taxon>Bacillota</taxon>
        <taxon>Bacilli</taxon>
        <taxon>Bacillales</taxon>
        <taxon>Caryophanaceae</taxon>
        <taxon>Sporosarcina</taxon>
    </lineage>
</organism>
<dbReference type="PANTHER" id="PTHR39181">
    <property type="entry name" value="TYROSINE-PROTEIN PHOSPHATASE YWQE"/>
    <property type="match status" value="1"/>
</dbReference>
<protein>
    <recommendedName>
        <fullName evidence="5">Tyrosine-protein phosphatase</fullName>
        <ecNumber evidence="5">3.1.3.48</ecNumber>
    </recommendedName>
</protein>
<dbReference type="EC" id="3.1.3.48" evidence="5"/>
<dbReference type="InterPro" id="IPR016667">
    <property type="entry name" value="Caps_polysacc_synth_CpsB/CapC"/>
</dbReference>
<accession>A0ABU4G7N7</accession>
<evidence type="ECO:0000256" key="1">
    <source>
        <dbReference type="ARBA" id="ARBA00005750"/>
    </source>
</evidence>
<dbReference type="Proteomes" id="UP001282284">
    <property type="component" value="Unassembled WGS sequence"/>
</dbReference>
<dbReference type="PIRSF" id="PIRSF016557">
    <property type="entry name" value="Caps_synth_CpsB"/>
    <property type="match status" value="1"/>
</dbReference>
<keyword evidence="3 5" id="KW-0904">Protein phosphatase</keyword>
<evidence type="ECO:0000256" key="3">
    <source>
        <dbReference type="ARBA" id="ARBA00022912"/>
    </source>
</evidence>
<evidence type="ECO:0000256" key="5">
    <source>
        <dbReference type="PIRNR" id="PIRNR016557"/>
    </source>
</evidence>
<dbReference type="RefSeq" id="WP_317943050.1">
    <property type="nucleotide sequence ID" value="NZ_JAUBDI010000005.1"/>
</dbReference>
<evidence type="ECO:0000256" key="4">
    <source>
        <dbReference type="ARBA" id="ARBA00051722"/>
    </source>
</evidence>